<organism evidence="1 2">
    <name type="scientific">Cyclospora cayetanensis</name>
    <dbReference type="NCBI Taxonomy" id="88456"/>
    <lineage>
        <taxon>Eukaryota</taxon>
        <taxon>Sar</taxon>
        <taxon>Alveolata</taxon>
        <taxon>Apicomplexa</taxon>
        <taxon>Conoidasida</taxon>
        <taxon>Coccidia</taxon>
        <taxon>Eucoccidiorida</taxon>
        <taxon>Eimeriorina</taxon>
        <taxon>Eimeriidae</taxon>
        <taxon>Cyclospora</taxon>
    </lineage>
</organism>
<evidence type="ECO:0000313" key="1">
    <source>
        <dbReference type="EMBL" id="OEH77690.1"/>
    </source>
</evidence>
<dbReference type="VEuPathDB" id="ToxoDB:cyc_08770"/>
<name>A0A1D3D2L7_9EIME</name>
<dbReference type="EMBL" id="JROU02001004">
    <property type="protein sequence ID" value="OEH77690.1"/>
    <property type="molecule type" value="Genomic_DNA"/>
</dbReference>
<comment type="caution">
    <text evidence="1">The sequence shown here is derived from an EMBL/GenBank/DDBJ whole genome shotgun (WGS) entry which is preliminary data.</text>
</comment>
<dbReference type="Proteomes" id="UP000095192">
    <property type="component" value="Unassembled WGS sequence"/>
</dbReference>
<keyword evidence="2" id="KW-1185">Reference proteome</keyword>
<sequence length="280" mass="30492">MPHRTRSTQLLELHLREGVQQRLPVDLSGVVGVAAAASEAATEGDSALLLKLRQHFAGDAAPALAAMDASAAEARSLDAEAAARRPRGASDAAMPLWEAAVPPALEVFHAASGKNTHATATKQQALWGLQRLQGWMQQPQHVVQQPQHVVQQPQLSETSPHREQTQRSEQHHVEVLQQQFKQATQRGIHEDRHMQLSKPAFTVFDYLLLHIDPVRVSVTPTFVECLYTFFFPPASPQAVDAVALLAPSLKWAGSVAPSGAVALRHPTLPLPPLQLRTSAR</sequence>
<dbReference type="AlphaFoldDB" id="A0A1D3D2L7"/>
<gene>
    <name evidence="1" type="ORF">cyc_08770</name>
</gene>
<protein>
    <submittedName>
        <fullName evidence="1">Uncharacterized protein</fullName>
    </submittedName>
</protein>
<dbReference type="InParanoid" id="A0A1D3D2L7"/>
<reference evidence="1 2" key="1">
    <citation type="journal article" date="2016" name="BMC Genomics">
        <title>Comparative genomics reveals Cyclospora cayetanensis possesses coccidia-like metabolism and invasion components but unique surface antigens.</title>
        <authorList>
            <person name="Liu S."/>
            <person name="Wang L."/>
            <person name="Zheng H."/>
            <person name="Xu Z."/>
            <person name="Roellig D.M."/>
            <person name="Li N."/>
            <person name="Frace M.A."/>
            <person name="Tang K."/>
            <person name="Arrowood M.J."/>
            <person name="Moss D.M."/>
            <person name="Zhang L."/>
            <person name="Feng Y."/>
            <person name="Xiao L."/>
        </authorList>
    </citation>
    <scope>NUCLEOTIDE SEQUENCE [LARGE SCALE GENOMIC DNA]</scope>
    <source>
        <strain evidence="1 2">CHN_HEN01</strain>
    </source>
</reference>
<accession>A0A1D3D2L7</accession>
<evidence type="ECO:0000313" key="2">
    <source>
        <dbReference type="Proteomes" id="UP000095192"/>
    </source>
</evidence>
<proteinExistence type="predicted"/>